<evidence type="ECO:0000313" key="1">
    <source>
        <dbReference type="EMBL" id="MDV7177401.1"/>
    </source>
</evidence>
<dbReference type="Gene3D" id="3.40.1440.10">
    <property type="entry name" value="GIY-YIG endonuclease"/>
    <property type="match status" value="1"/>
</dbReference>
<sequence length="300" mass="33582">MKRQILTESRPAEDRRLVRPSEPTLEPFVLSLGAVLAAAGLDPHDVLAIRHTYKASGLPSRAAATPERVLAYTREQHHVGKFPKEPARHWLIFMGEGGRRSRLTAVYQNRGEAVAERTERYRYYDVAPVPLLASLEERLVVEWSADPVNWAKRGHLAARFPVLEIADPTTEAFPGFDHVLLSYGDLQSMVTETRYAGWRTALEAVRGIYLIADETAGQCYVGKADGERGVLGRWEAYACDGHGGNVALRDALELDPAQPERYTFSLLRVFGSNTPQAQIDAAEKHYKEALMTRRFGLNRN</sequence>
<protein>
    <submittedName>
        <fullName evidence="1">GIY-YIG nuclease family protein</fullName>
    </submittedName>
</protein>
<dbReference type="EMBL" id="JAWLUK010000011">
    <property type="protein sequence ID" value="MDV7177401.1"/>
    <property type="molecule type" value="Genomic_DNA"/>
</dbReference>
<proteinExistence type="predicted"/>
<gene>
    <name evidence="1" type="ORF">R4064_07095</name>
</gene>
<name>A0AAP5T7E4_9MICC</name>
<dbReference type="RefSeq" id="WP_317676652.1">
    <property type="nucleotide sequence ID" value="NZ_JAWLUK010000011.1"/>
</dbReference>
<reference evidence="1" key="1">
    <citation type="submission" date="2023-10" db="EMBL/GenBank/DDBJ databases">
        <title>Development of a sustainable strategy for remediation of hydrocarbon-contaminated territories based on the waste exchange concept.</title>
        <authorList>
            <person name="Krivoruchko A."/>
        </authorList>
    </citation>
    <scope>NUCLEOTIDE SEQUENCE</scope>
    <source>
        <strain evidence="1">IEGM 1325</strain>
    </source>
</reference>
<comment type="caution">
    <text evidence="1">The sequence shown here is derived from an EMBL/GenBank/DDBJ whole genome shotgun (WGS) entry which is preliminary data.</text>
</comment>
<dbReference type="CDD" id="cd10446">
    <property type="entry name" value="GIY-YIG_unchar_1"/>
    <property type="match status" value="1"/>
</dbReference>
<organism evidence="1 2">
    <name type="scientific">Micrococcus yunnanensis</name>
    <dbReference type="NCBI Taxonomy" id="566027"/>
    <lineage>
        <taxon>Bacteria</taxon>
        <taxon>Bacillati</taxon>
        <taxon>Actinomycetota</taxon>
        <taxon>Actinomycetes</taxon>
        <taxon>Micrococcales</taxon>
        <taxon>Micrococcaceae</taxon>
        <taxon>Micrococcus</taxon>
    </lineage>
</organism>
<evidence type="ECO:0000313" key="2">
    <source>
        <dbReference type="Proteomes" id="UP001185728"/>
    </source>
</evidence>
<dbReference type="InterPro" id="IPR035901">
    <property type="entry name" value="GIY-YIG_endonuc_sf"/>
</dbReference>
<accession>A0AAP5T7E4</accession>
<dbReference type="Proteomes" id="UP001185728">
    <property type="component" value="Unassembled WGS sequence"/>
</dbReference>
<dbReference type="AlphaFoldDB" id="A0AAP5T7E4"/>